<dbReference type="Proteomes" id="UP000717696">
    <property type="component" value="Unassembled WGS sequence"/>
</dbReference>
<sequence>MCGSVNPLRHLASLAIEYDQVPDEVRSCLKLLHICNQDLQRLIEVRNEHLAILEKHPAALERVNNIIEGAHQRLANAFKLVEKCRPEAHEGKLSFRNRWKWVFVDSTEFRNQEPVISRHHAAVLAELSFVRQMALFTDVGNRPKPEKGDSIGKGPLVFENIALLGDLIADPSATAQPTPTPQNTMPAATPPHLVNLTPSQVYTASWSSASGPPTPRQELPESTANPNPQGLRPSLNCSTCTLPTLNFDDEKEVVISRQDDGKEVVKGSRQDEDKEVVQNIQQYDGKEVVQESAQEKLEGRRIVLNSTDNTGLYLLLGDGRR</sequence>
<name>A0A9P9IBM8_9HYPO</name>
<reference evidence="2" key="1">
    <citation type="journal article" date="2021" name="Nat. Commun.">
        <title>Genetic determinants of endophytism in the Arabidopsis root mycobiome.</title>
        <authorList>
            <person name="Mesny F."/>
            <person name="Miyauchi S."/>
            <person name="Thiergart T."/>
            <person name="Pickel B."/>
            <person name="Atanasova L."/>
            <person name="Karlsson M."/>
            <person name="Huettel B."/>
            <person name="Barry K.W."/>
            <person name="Haridas S."/>
            <person name="Chen C."/>
            <person name="Bauer D."/>
            <person name="Andreopoulos W."/>
            <person name="Pangilinan J."/>
            <person name="LaButti K."/>
            <person name="Riley R."/>
            <person name="Lipzen A."/>
            <person name="Clum A."/>
            <person name="Drula E."/>
            <person name="Henrissat B."/>
            <person name="Kohler A."/>
            <person name="Grigoriev I.V."/>
            <person name="Martin F.M."/>
            <person name="Hacquard S."/>
        </authorList>
    </citation>
    <scope>NUCLEOTIDE SEQUENCE</scope>
    <source>
        <strain evidence="2">MPI-CAGE-AT-0021</strain>
    </source>
</reference>
<dbReference type="OrthoDB" id="5240423at2759"/>
<feature type="compositionally biased region" description="Polar residues" evidence="1">
    <location>
        <begin position="196"/>
        <end position="211"/>
    </location>
</feature>
<accession>A0A9P9IBM8</accession>
<dbReference type="EMBL" id="JAGMUU010000038">
    <property type="protein sequence ID" value="KAH7115503.1"/>
    <property type="molecule type" value="Genomic_DNA"/>
</dbReference>
<evidence type="ECO:0000256" key="1">
    <source>
        <dbReference type="SAM" id="MobiDB-lite"/>
    </source>
</evidence>
<proteinExistence type="predicted"/>
<keyword evidence="3" id="KW-1185">Reference proteome</keyword>
<evidence type="ECO:0000313" key="2">
    <source>
        <dbReference type="EMBL" id="KAH7115503.1"/>
    </source>
</evidence>
<feature type="region of interest" description="Disordered" evidence="1">
    <location>
        <begin position="171"/>
        <end position="235"/>
    </location>
</feature>
<organism evidence="2 3">
    <name type="scientific">Dactylonectria estremocensis</name>
    <dbReference type="NCBI Taxonomy" id="1079267"/>
    <lineage>
        <taxon>Eukaryota</taxon>
        <taxon>Fungi</taxon>
        <taxon>Dikarya</taxon>
        <taxon>Ascomycota</taxon>
        <taxon>Pezizomycotina</taxon>
        <taxon>Sordariomycetes</taxon>
        <taxon>Hypocreomycetidae</taxon>
        <taxon>Hypocreales</taxon>
        <taxon>Nectriaceae</taxon>
        <taxon>Dactylonectria</taxon>
    </lineage>
</organism>
<gene>
    <name evidence="2" type="ORF">B0J13DRAFT_533390</name>
</gene>
<comment type="caution">
    <text evidence="2">The sequence shown here is derived from an EMBL/GenBank/DDBJ whole genome shotgun (WGS) entry which is preliminary data.</text>
</comment>
<dbReference type="AlphaFoldDB" id="A0A9P9IBM8"/>
<feature type="compositionally biased region" description="Low complexity" evidence="1">
    <location>
        <begin position="171"/>
        <end position="191"/>
    </location>
</feature>
<evidence type="ECO:0000313" key="3">
    <source>
        <dbReference type="Proteomes" id="UP000717696"/>
    </source>
</evidence>
<protein>
    <submittedName>
        <fullName evidence="2">Uncharacterized protein</fullName>
    </submittedName>
</protein>